<dbReference type="Pfam" id="PF00096">
    <property type="entry name" value="zf-C2H2"/>
    <property type="match status" value="1"/>
</dbReference>
<evidence type="ECO:0000259" key="7">
    <source>
        <dbReference type="PROSITE" id="PS50157"/>
    </source>
</evidence>
<dbReference type="GO" id="GO:0031519">
    <property type="term" value="C:PcG protein complex"/>
    <property type="evidence" value="ECO:0007669"/>
    <property type="project" value="TreeGrafter"/>
</dbReference>
<dbReference type="EMBL" id="JAGFBS010000077">
    <property type="protein sequence ID" value="KAG6369520.1"/>
    <property type="molecule type" value="Genomic_DNA"/>
</dbReference>
<name>A0A8I2YCU6_9AGAM</name>
<evidence type="ECO:0000256" key="3">
    <source>
        <dbReference type="ARBA" id="ARBA00022771"/>
    </source>
</evidence>
<accession>A0A8I2YCU6</accession>
<protein>
    <recommendedName>
        <fullName evidence="7">C2H2-type domain-containing protein</fullName>
    </recommendedName>
</protein>
<keyword evidence="3 5" id="KW-0863">Zinc-finger</keyword>
<dbReference type="PANTHER" id="PTHR14003:SF19">
    <property type="entry name" value="YY2 TRANSCRIPTION FACTOR"/>
    <property type="match status" value="1"/>
</dbReference>
<dbReference type="GO" id="GO:0000978">
    <property type="term" value="F:RNA polymerase II cis-regulatory region sequence-specific DNA binding"/>
    <property type="evidence" value="ECO:0007669"/>
    <property type="project" value="TreeGrafter"/>
</dbReference>
<feature type="region of interest" description="Disordered" evidence="6">
    <location>
        <begin position="88"/>
        <end position="121"/>
    </location>
</feature>
<evidence type="ECO:0000256" key="6">
    <source>
        <dbReference type="SAM" id="MobiDB-lite"/>
    </source>
</evidence>
<sequence length="409" mass="44750">MAKPRAASVNCPTCGKTISRKCDLPRHMKIHMPDKEEQKLPCPYQGCPFRAFQKSALKTHLNVHTGERPHKCPTQGCQFRTGDPGSLCRHRKDMHENQSRRRSGSHRPACTRKATRRRRRMSPYPCSSLLLDDDDYIVEGSKNTSPAYGTELTIKRVQVNDTPLAFPENVYLFPSGSRLLIAPETPVADHAQLLVPDQGDISIFGFESVAPRASHIAVDDGSFDGFRAGFNNWLPGPTPVYTGPSFPTPADHYTTDGTSLPTLASLSPGSYSIDTPIPASLLATFPLPAVYTVNDSHIIPSLLPGAHEMTYAVDNSPAPLPGSWTLPAYEIQSTVNNASLAHEYDGYATEALSRDQTDLWQPNSIAVVGTCPQPQAADFDQGYLHATSINAIYDDGETSRGFTQQELDA</sequence>
<dbReference type="Gene3D" id="3.30.160.60">
    <property type="entry name" value="Classic Zinc Finger"/>
    <property type="match status" value="2"/>
</dbReference>
<gene>
    <name evidence="8" type="ORF">JVT61DRAFT_14318</name>
</gene>
<comment type="caution">
    <text evidence="8">The sequence shown here is derived from an EMBL/GenBank/DDBJ whole genome shotgun (WGS) entry which is preliminary data.</text>
</comment>
<dbReference type="GO" id="GO:0005667">
    <property type="term" value="C:transcription regulator complex"/>
    <property type="evidence" value="ECO:0007669"/>
    <property type="project" value="TreeGrafter"/>
</dbReference>
<keyword evidence="2" id="KW-0677">Repeat</keyword>
<organism evidence="8 9">
    <name type="scientific">Boletus reticuloceps</name>
    <dbReference type="NCBI Taxonomy" id="495285"/>
    <lineage>
        <taxon>Eukaryota</taxon>
        <taxon>Fungi</taxon>
        <taxon>Dikarya</taxon>
        <taxon>Basidiomycota</taxon>
        <taxon>Agaricomycotina</taxon>
        <taxon>Agaricomycetes</taxon>
        <taxon>Agaricomycetidae</taxon>
        <taxon>Boletales</taxon>
        <taxon>Boletineae</taxon>
        <taxon>Boletaceae</taxon>
        <taxon>Boletoideae</taxon>
        <taxon>Boletus</taxon>
    </lineage>
</organism>
<dbReference type="AlphaFoldDB" id="A0A8I2YCU6"/>
<dbReference type="SMART" id="SM00355">
    <property type="entry name" value="ZnF_C2H2"/>
    <property type="match status" value="3"/>
</dbReference>
<feature type="domain" description="C2H2-type" evidence="7">
    <location>
        <begin position="9"/>
        <end position="36"/>
    </location>
</feature>
<dbReference type="Proteomes" id="UP000683000">
    <property type="component" value="Unassembled WGS sequence"/>
</dbReference>
<dbReference type="GO" id="GO:0000785">
    <property type="term" value="C:chromatin"/>
    <property type="evidence" value="ECO:0007669"/>
    <property type="project" value="TreeGrafter"/>
</dbReference>
<feature type="domain" description="C2H2-type" evidence="7">
    <location>
        <begin position="40"/>
        <end position="69"/>
    </location>
</feature>
<dbReference type="OrthoDB" id="654211at2759"/>
<dbReference type="GO" id="GO:0008270">
    <property type="term" value="F:zinc ion binding"/>
    <property type="evidence" value="ECO:0007669"/>
    <property type="project" value="UniProtKB-KW"/>
</dbReference>
<keyword evidence="9" id="KW-1185">Reference proteome</keyword>
<keyword evidence="1" id="KW-0479">Metal-binding</keyword>
<dbReference type="InterPro" id="IPR036236">
    <property type="entry name" value="Znf_C2H2_sf"/>
</dbReference>
<evidence type="ECO:0000313" key="9">
    <source>
        <dbReference type="Proteomes" id="UP000683000"/>
    </source>
</evidence>
<dbReference type="PANTHER" id="PTHR14003">
    <property type="entry name" value="TRANSCRIPTIONAL REPRESSOR PROTEIN YY"/>
    <property type="match status" value="1"/>
</dbReference>
<dbReference type="InterPro" id="IPR013087">
    <property type="entry name" value="Znf_C2H2_type"/>
</dbReference>
<dbReference type="GO" id="GO:0000981">
    <property type="term" value="F:DNA-binding transcription factor activity, RNA polymerase II-specific"/>
    <property type="evidence" value="ECO:0007669"/>
    <property type="project" value="TreeGrafter"/>
</dbReference>
<dbReference type="SUPFAM" id="SSF57667">
    <property type="entry name" value="beta-beta-alpha zinc fingers"/>
    <property type="match status" value="1"/>
</dbReference>
<dbReference type="PROSITE" id="PS50157">
    <property type="entry name" value="ZINC_FINGER_C2H2_2"/>
    <property type="match status" value="2"/>
</dbReference>
<evidence type="ECO:0000256" key="2">
    <source>
        <dbReference type="ARBA" id="ARBA00022737"/>
    </source>
</evidence>
<keyword evidence="4" id="KW-0862">Zinc</keyword>
<evidence type="ECO:0000256" key="1">
    <source>
        <dbReference type="ARBA" id="ARBA00022723"/>
    </source>
</evidence>
<feature type="compositionally biased region" description="Basic residues" evidence="6">
    <location>
        <begin position="100"/>
        <end position="121"/>
    </location>
</feature>
<evidence type="ECO:0000256" key="5">
    <source>
        <dbReference type="PROSITE-ProRule" id="PRU00042"/>
    </source>
</evidence>
<reference evidence="8" key="1">
    <citation type="submission" date="2021-03" db="EMBL/GenBank/DDBJ databases">
        <title>Evolutionary innovations through gain and loss of genes in the ectomycorrhizal Boletales.</title>
        <authorList>
            <person name="Wu G."/>
            <person name="Miyauchi S."/>
            <person name="Morin E."/>
            <person name="Yang Z.-L."/>
            <person name="Xu J."/>
            <person name="Martin F.M."/>
        </authorList>
    </citation>
    <scope>NUCLEOTIDE SEQUENCE</scope>
    <source>
        <strain evidence="8">BR01</strain>
    </source>
</reference>
<evidence type="ECO:0000256" key="4">
    <source>
        <dbReference type="ARBA" id="ARBA00022833"/>
    </source>
</evidence>
<proteinExistence type="predicted"/>
<dbReference type="PROSITE" id="PS00028">
    <property type="entry name" value="ZINC_FINGER_C2H2_1"/>
    <property type="match status" value="1"/>
</dbReference>
<evidence type="ECO:0000313" key="8">
    <source>
        <dbReference type="EMBL" id="KAG6369520.1"/>
    </source>
</evidence>